<evidence type="ECO:0000313" key="2">
    <source>
        <dbReference type="EMBL" id="KOS07444.1"/>
    </source>
</evidence>
<keyword evidence="1" id="KW-0732">Signal</keyword>
<reference evidence="2 3" key="1">
    <citation type="submission" date="2015-08" db="EMBL/GenBank/DDBJ databases">
        <title>Whole genome sequence of Flavobacterium akiainvivens IK-1T, from decaying Wikstroemia oahuensis, an endemic Hawaiian shrub.</title>
        <authorList>
            <person name="Wan X."/>
            <person name="Hou S."/>
            <person name="Saito J."/>
            <person name="Donachie S."/>
        </authorList>
    </citation>
    <scope>NUCLEOTIDE SEQUENCE [LARGE SCALE GENOMIC DNA]</scope>
    <source>
        <strain evidence="2 3">IK-1</strain>
    </source>
</reference>
<evidence type="ECO:0000256" key="1">
    <source>
        <dbReference type="SAM" id="SignalP"/>
    </source>
</evidence>
<feature type="signal peptide" evidence="1">
    <location>
        <begin position="1"/>
        <end position="20"/>
    </location>
</feature>
<feature type="chain" id="PRO_5005818277" description="Type IX secretion system membrane protein PorP/SprF" evidence="1">
    <location>
        <begin position="21"/>
        <end position="339"/>
    </location>
</feature>
<dbReference type="EMBL" id="LIYD01000005">
    <property type="protein sequence ID" value="KOS07444.1"/>
    <property type="molecule type" value="Genomic_DNA"/>
</dbReference>
<organism evidence="2 3">
    <name type="scientific">Flavobacterium akiainvivens</name>
    <dbReference type="NCBI Taxonomy" id="1202724"/>
    <lineage>
        <taxon>Bacteria</taxon>
        <taxon>Pseudomonadati</taxon>
        <taxon>Bacteroidota</taxon>
        <taxon>Flavobacteriia</taxon>
        <taxon>Flavobacteriales</taxon>
        <taxon>Flavobacteriaceae</taxon>
        <taxon>Flavobacterium</taxon>
    </lineage>
</organism>
<comment type="caution">
    <text evidence="2">The sequence shown here is derived from an EMBL/GenBank/DDBJ whole genome shotgun (WGS) entry which is preliminary data.</text>
</comment>
<dbReference type="STRING" id="1202724.AM493_16375"/>
<gene>
    <name evidence="2" type="ORF">AM493_16375</name>
</gene>
<protein>
    <recommendedName>
        <fullName evidence="4">Type IX secretion system membrane protein PorP/SprF</fullName>
    </recommendedName>
</protein>
<dbReference type="NCBIfam" id="TIGR03519">
    <property type="entry name" value="T9SS_PorP_fam"/>
    <property type="match status" value="1"/>
</dbReference>
<keyword evidence="3" id="KW-1185">Reference proteome</keyword>
<proteinExistence type="predicted"/>
<evidence type="ECO:0008006" key="4">
    <source>
        <dbReference type="Google" id="ProtNLM"/>
    </source>
</evidence>
<name>A0A0M8MEW0_9FLAO</name>
<dbReference type="AlphaFoldDB" id="A0A0M8MEW0"/>
<dbReference type="OrthoDB" id="648347at2"/>
<dbReference type="Proteomes" id="UP000037755">
    <property type="component" value="Unassembled WGS sequence"/>
</dbReference>
<dbReference type="Pfam" id="PF11751">
    <property type="entry name" value="PorP_SprF"/>
    <property type="match status" value="1"/>
</dbReference>
<dbReference type="RefSeq" id="WP_054409103.1">
    <property type="nucleotide sequence ID" value="NZ_FOYA01000011.1"/>
</dbReference>
<sequence length="339" mass="38240">MNFKKVCFIFGLFLTQLSFAQEGIAVYSDYLSDNYYLIHPSMAGAANCAKLRLTARQQWFGEDDAPQLQTLSFNGRLGERSGVGIIAFNDKNGYHSQVGAKVTYAHHIMFSRSSYDLNQLSFGMSAGLVQSKLDGTDFIYGSDGGIFDPFVTPGVITKDSYFNIDLGASYHFLDFYAHFTVKNLISSRRELYSAFESDNLKKYLLSLGYVFGIADDTWQLEPSVLFQAVDETKEKTIDVNLKAYKELDWGRVWGGLSYRRSLDGAQYQATPGGAVEEQYLQYITPIVGVNYKNFMFAYTYSYLTGDVKFDNSGFHQITIGLNLFCQREPYHCNCPAVNN</sequence>
<dbReference type="InterPro" id="IPR019861">
    <property type="entry name" value="PorP/SprF_Bacteroidetes"/>
</dbReference>
<accession>A0A0M8MEW0</accession>
<dbReference type="PATRIC" id="fig|1202724.3.peg.3401"/>
<evidence type="ECO:0000313" key="3">
    <source>
        <dbReference type="Proteomes" id="UP000037755"/>
    </source>
</evidence>